<feature type="transmembrane region" description="Helical" evidence="6">
    <location>
        <begin position="54"/>
        <end position="75"/>
    </location>
</feature>
<comment type="subcellular location">
    <subcellularLocation>
        <location evidence="1">Cell membrane</location>
        <topology evidence="1">Multi-pass membrane protein</topology>
    </subcellularLocation>
</comment>
<feature type="domain" description="ABC transmembrane type-1" evidence="7">
    <location>
        <begin position="17"/>
        <end position="239"/>
    </location>
</feature>
<dbReference type="STRING" id="272635.gene:17576619"/>
<dbReference type="HOGENOM" id="CLU_1160077_0_0_14"/>
<dbReference type="Gene3D" id="1.20.1560.10">
    <property type="entry name" value="ABC transporter type 1, transmembrane domain"/>
    <property type="match status" value="1"/>
</dbReference>
<keyword evidence="9" id="KW-1185">Reference proteome</keyword>
<organism evidence="9">
    <name type="scientific">Mycoplasmopsis pulmonis (strain UAB CTIP)</name>
    <name type="common">Mycoplasma pulmonis</name>
    <dbReference type="NCBI Taxonomy" id="272635"/>
    <lineage>
        <taxon>Bacteria</taxon>
        <taxon>Bacillati</taxon>
        <taxon>Mycoplasmatota</taxon>
        <taxon>Mycoplasmoidales</taxon>
        <taxon>Metamycoplasmataceae</taxon>
        <taxon>Mycoplasmopsis</taxon>
    </lineage>
</organism>
<dbReference type="AlphaFoldDB" id="Q98RG9"/>
<reference evidence="8 9" key="1">
    <citation type="journal article" date="2001" name="Nucleic Acids Res.">
        <title>The complete genome sequence of the murine respiratory pathogen Mycoplasma pulmonis.</title>
        <authorList>
            <person name="Chambaud I."/>
            <person name="Heilig R."/>
            <person name="Ferris S."/>
            <person name="Barbe V."/>
            <person name="Samson D."/>
            <person name="Galisson F."/>
            <person name="Moszer I."/>
            <person name="Dybvig K."/>
            <person name="Wroblewski H."/>
            <person name="Viari A."/>
            <person name="Rocha E.P.C."/>
            <person name="Blanchard A."/>
        </authorList>
    </citation>
    <scope>NUCLEOTIDE SEQUENCE [LARGE SCALE GENOMIC DNA]</scope>
    <source>
        <strain evidence="8 9">UAB CTIP</strain>
    </source>
</reference>
<evidence type="ECO:0000256" key="5">
    <source>
        <dbReference type="ARBA" id="ARBA00023136"/>
    </source>
</evidence>
<evidence type="ECO:0000256" key="4">
    <source>
        <dbReference type="ARBA" id="ARBA00022989"/>
    </source>
</evidence>
<sequence length="239" mass="28556">MKKLWQQSKFLFLFFLIVSASASLLSLALEVPFAYLVEYFDKALISGDSSLKNLYYQIIYYVSFYLLALIFSWFMQTWKWKLTHKIISLTIRKIEEQFIKSNYEYINDFNGSKYFLIIARNSRMVANRFVLIVNIISTFLTLIVFALLSFALFSYWTLTFMLCIILVSGLPLIFLTKRKKEYLEKRNNSEEHFYTKLEDLLNGFSRFYFSNKQKLIAKQVENENIKWFKKTTNIKTLNQ</sequence>
<evidence type="ECO:0000259" key="7">
    <source>
        <dbReference type="PROSITE" id="PS50929"/>
    </source>
</evidence>
<keyword evidence="4 6" id="KW-1133">Transmembrane helix</keyword>
<dbReference type="KEGG" id="mpu:MYPU_0400"/>
<dbReference type="GO" id="GO:0005886">
    <property type="term" value="C:plasma membrane"/>
    <property type="evidence" value="ECO:0007669"/>
    <property type="project" value="UniProtKB-SubCell"/>
</dbReference>
<feature type="transmembrane region" description="Helical" evidence="6">
    <location>
        <begin position="158"/>
        <end position="176"/>
    </location>
</feature>
<feature type="transmembrane region" description="Helical" evidence="6">
    <location>
        <begin position="129"/>
        <end position="152"/>
    </location>
</feature>
<dbReference type="Proteomes" id="UP000000528">
    <property type="component" value="Chromosome"/>
</dbReference>
<evidence type="ECO:0000313" key="9">
    <source>
        <dbReference type="Proteomes" id="UP000000528"/>
    </source>
</evidence>
<gene>
    <name evidence="8" type="ordered locus">MYPU_0400</name>
</gene>
<evidence type="ECO:0000256" key="3">
    <source>
        <dbReference type="ARBA" id="ARBA00022692"/>
    </source>
</evidence>
<dbReference type="BioCyc" id="MPUL272635:G1GT6-42-MONOMER"/>
<dbReference type="PROSITE" id="PS50929">
    <property type="entry name" value="ABC_TM1F"/>
    <property type="match status" value="1"/>
</dbReference>
<dbReference type="GO" id="GO:0140359">
    <property type="term" value="F:ABC-type transporter activity"/>
    <property type="evidence" value="ECO:0007669"/>
    <property type="project" value="InterPro"/>
</dbReference>
<evidence type="ECO:0000256" key="2">
    <source>
        <dbReference type="ARBA" id="ARBA00005417"/>
    </source>
</evidence>
<dbReference type="InterPro" id="IPR036640">
    <property type="entry name" value="ABC1_TM_sf"/>
</dbReference>
<dbReference type="InterPro" id="IPR011527">
    <property type="entry name" value="ABC1_TM_dom"/>
</dbReference>
<evidence type="ECO:0000256" key="1">
    <source>
        <dbReference type="ARBA" id="ARBA00004651"/>
    </source>
</evidence>
<evidence type="ECO:0000256" key="6">
    <source>
        <dbReference type="SAM" id="Phobius"/>
    </source>
</evidence>
<evidence type="ECO:0000313" key="8">
    <source>
        <dbReference type="EMBL" id="CAC13213.1"/>
    </source>
</evidence>
<keyword evidence="5 6" id="KW-0472">Membrane</keyword>
<dbReference type="GO" id="GO:0005524">
    <property type="term" value="F:ATP binding"/>
    <property type="evidence" value="ECO:0007669"/>
    <property type="project" value="InterPro"/>
</dbReference>
<proteinExistence type="inferred from homology"/>
<dbReference type="EMBL" id="AL445563">
    <property type="protein sequence ID" value="CAC13213.1"/>
    <property type="molecule type" value="Genomic_DNA"/>
</dbReference>
<dbReference type="PIR" id="H90516">
    <property type="entry name" value="H90516"/>
</dbReference>
<accession>Q98RG9</accession>
<keyword evidence="3 6" id="KW-0812">Transmembrane</keyword>
<dbReference type="SUPFAM" id="SSF90123">
    <property type="entry name" value="ABC transporter transmembrane region"/>
    <property type="match status" value="1"/>
</dbReference>
<protein>
    <submittedName>
        <fullName evidence="8">ABC TRANSPORTER PERMEASE PROTEIN (MDR HOMOLOG)</fullName>
    </submittedName>
</protein>
<dbReference type="RefSeq" id="WP_010924844.1">
    <property type="nucleotide sequence ID" value="NC_002771.1"/>
</dbReference>
<comment type="similarity">
    <text evidence="2">Belongs to the ABC transporter superfamily.</text>
</comment>
<name>Q98RG9_MYCPU</name>